<comment type="similarity">
    <text evidence="1 3">Belongs to the thiolase-like superfamily. Beta-ketoacyl-ACP synthases family.</text>
</comment>
<dbReference type="PANTHER" id="PTHR11712:SF347">
    <property type="entry name" value="BETA KETOACYL-ACYL CARRIER PROTEIN SYNTHASE"/>
    <property type="match status" value="1"/>
</dbReference>
<dbReference type="InterPro" id="IPR000794">
    <property type="entry name" value="Beta-ketoacyl_synthase"/>
</dbReference>
<evidence type="ECO:0000313" key="7">
    <source>
        <dbReference type="Proteomes" id="UP000010478"/>
    </source>
</evidence>
<dbReference type="Pfam" id="PF00109">
    <property type="entry name" value="ketoacyl-synt"/>
    <property type="match status" value="1"/>
</dbReference>
<keyword evidence="7" id="KW-1185">Reference proteome</keyword>
<keyword evidence="2 3" id="KW-0808">Transferase</keyword>
<reference evidence="6 7" key="1">
    <citation type="submission" date="2012-05" db="EMBL/GenBank/DDBJ databases">
        <title>Finished chromosome of genome of Oscillatoria sp. PCC 7112.</title>
        <authorList>
            <consortium name="US DOE Joint Genome Institute"/>
            <person name="Gugger M."/>
            <person name="Coursin T."/>
            <person name="Rippka R."/>
            <person name="Tandeau De Marsac N."/>
            <person name="Huntemann M."/>
            <person name="Wei C.-L."/>
            <person name="Han J."/>
            <person name="Detter J.C."/>
            <person name="Han C."/>
            <person name="Tapia R."/>
            <person name="Davenport K."/>
            <person name="Daligault H."/>
            <person name="Erkkila T."/>
            <person name="Gu W."/>
            <person name="Munk A.C.C."/>
            <person name="Teshima H."/>
            <person name="Xu Y."/>
            <person name="Chain P."/>
            <person name="Chen A."/>
            <person name="Krypides N."/>
            <person name="Mavromatis K."/>
            <person name="Markowitz V."/>
            <person name="Szeto E."/>
            <person name="Ivanova N."/>
            <person name="Mikhailova N."/>
            <person name="Ovchinnikova G."/>
            <person name="Pagani I."/>
            <person name="Pati A."/>
            <person name="Goodwin L."/>
            <person name="Peters L."/>
            <person name="Pitluck S."/>
            <person name="Woyke T."/>
            <person name="Kerfeld C."/>
        </authorList>
    </citation>
    <scope>NUCLEOTIDE SEQUENCE [LARGE SCALE GENOMIC DNA]</scope>
    <source>
        <strain evidence="6 7">PCC 7112</strain>
    </source>
</reference>
<dbReference type="EC" id="2.3.1.41" evidence="6"/>
<name>K9VD43_9CYAN</name>
<dbReference type="InterPro" id="IPR020841">
    <property type="entry name" value="PKS_Beta-ketoAc_synthase_dom"/>
</dbReference>
<feature type="region of interest" description="Disordered" evidence="4">
    <location>
        <begin position="106"/>
        <end position="144"/>
    </location>
</feature>
<dbReference type="SMART" id="SM00825">
    <property type="entry name" value="PKS_KS"/>
    <property type="match status" value="1"/>
</dbReference>
<dbReference type="GO" id="GO:0006633">
    <property type="term" value="P:fatty acid biosynthetic process"/>
    <property type="evidence" value="ECO:0007669"/>
    <property type="project" value="InterPro"/>
</dbReference>
<dbReference type="HOGENOM" id="CLU_000022_69_2_3"/>
<dbReference type="Proteomes" id="UP000010478">
    <property type="component" value="Chromosome"/>
</dbReference>
<proteinExistence type="inferred from homology"/>
<dbReference type="PROSITE" id="PS00606">
    <property type="entry name" value="KS3_1"/>
    <property type="match status" value="1"/>
</dbReference>
<dbReference type="InterPro" id="IPR014030">
    <property type="entry name" value="Ketoacyl_synth_N"/>
</dbReference>
<evidence type="ECO:0000256" key="1">
    <source>
        <dbReference type="ARBA" id="ARBA00008467"/>
    </source>
</evidence>
<dbReference type="GO" id="GO:0004315">
    <property type="term" value="F:3-oxoacyl-[acyl-carrier-protein] synthase activity"/>
    <property type="evidence" value="ECO:0007669"/>
    <property type="project" value="UniProtKB-EC"/>
</dbReference>
<keyword evidence="6" id="KW-0012">Acyltransferase</keyword>
<dbReference type="Gene3D" id="3.40.47.10">
    <property type="match status" value="1"/>
</dbReference>
<evidence type="ECO:0000256" key="3">
    <source>
        <dbReference type="RuleBase" id="RU003694"/>
    </source>
</evidence>
<dbReference type="KEGG" id="oni:Osc7112_1322"/>
<accession>K9VD43</accession>
<evidence type="ECO:0000256" key="2">
    <source>
        <dbReference type="ARBA" id="ARBA00022679"/>
    </source>
</evidence>
<dbReference type="PATRIC" id="fig|179408.3.peg.1606"/>
<dbReference type="AlphaFoldDB" id="K9VD43"/>
<gene>
    <name evidence="6" type="ORF">Osc7112_1322</name>
</gene>
<sequence length="447" mass="47437">MDVVVTGIGLVSALGPLDCSWKRLLAGESGIRQHQPFLELERQPLALIGTKPVDLITLIRQVLADAVQDANLTLPLPDCGIAIGSSRGFQANLELLASEGSSATSVVQDVTDVKDRRKKEEGRRKREEGRRKREEGRGKKEEEREFSVTYSQCPMPHAQCPMPHAQCPMPNAPCPMPNSQFVNFLPHMGAIAAARAIGSTGPVLAPMAACATGLQSIARAVDLIRTGECQRAIAGAVEAPITPLTLAGFSRMGALANTGCYPFDENREGFVLGEGGALFVLESAELARRRGAKIYGRVSGFGLTNDACHANAPDLGGESAIAAVNQCLKRSNLAAIDIDFIHAHGTATELNDRHEALLIEKLFHRGVAVSSTKGATGHTLGASGALGVAFCLMSIKYQMLPPCAGMKKPGFELDFVRCARSAIVRNAVCLSFGFGGQNAAIVLSAER</sequence>
<evidence type="ECO:0000256" key="4">
    <source>
        <dbReference type="SAM" id="MobiDB-lite"/>
    </source>
</evidence>
<dbReference type="eggNOG" id="COG0304">
    <property type="taxonomic scope" value="Bacteria"/>
</dbReference>
<dbReference type="STRING" id="179408.Osc7112_1322"/>
<dbReference type="PANTHER" id="PTHR11712">
    <property type="entry name" value="POLYKETIDE SYNTHASE-RELATED"/>
    <property type="match status" value="1"/>
</dbReference>
<dbReference type="InterPro" id="IPR018201">
    <property type="entry name" value="Ketoacyl_synth_AS"/>
</dbReference>
<feature type="domain" description="Ketosynthase family 3 (KS3)" evidence="5">
    <location>
        <begin position="1"/>
        <end position="445"/>
    </location>
</feature>
<dbReference type="Pfam" id="PF02801">
    <property type="entry name" value="Ketoacyl-synt_C"/>
    <property type="match status" value="1"/>
</dbReference>
<organism evidence="6 7">
    <name type="scientific">Phormidium nigroviride PCC 7112</name>
    <dbReference type="NCBI Taxonomy" id="179408"/>
    <lineage>
        <taxon>Bacteria</taxon>
        <taxon>Bacillati</taxon>
        <taxon>Cyanobacteriota</taxon>
        <taxon>Cyanophyceae</taxon>
        <taxon>Oscillatoriophycideae</taxon>
        <taxon>Oscillatoriales</taxon>
        <taxon>Oscillatoriaceae</taxon>
        <taxon>Phormidium</taxon>
    </lineage>
</organism>
<dbReference type="OrthoDB" id="9808669at2"/>
<dbReference type="InterPro" id="IPR016039">
    <property type="entry name" value="Thiolase-like"/>
</dbReference>
<dbReference type="RefSeq" id="WP_015175179.1">
    <property type="nucleotide sequence ID" value="NC_019729.1"/>
</dbReference>
<dbReference type="CDD" id="cd00834">
    <property type="entry name" value="KAS_I_II"/>
    <property type="match status" value="1"/>
</dbReference>
<evidence type="ECO:0000259" key="5">
    <source>
        <dbReference type="PROSITE" id="PS52004"/>
    </source>
</evidence>
<dbReference type="SUPFAM" id="SSF53901">
    <property type="entry name" value="Thiolase-like"/>
    <property type="match status" value="2"/>
</dbReference>
<dbReference type="InterPro" id="IPR014031">
    <property type="entry name" value="Ketoacyl_synth_C"/>
</dbReference>
<protein>
    <submittedName>
        <fullName evidence="6">Beta-ketoacyl-acyl-carrier-protein synthase I</fullName>
        <ecNumber evidence="6">2.3.1.41</ecNumber>
    </submittedName>
</protein>
<dbReference type="PROSITE" id="PS52004">
    <property type="entry name" value="KS3_2"/>
    <property type="match status" value="1"/>
</dbReference>
<dbReference type="EMBL" id="CP003614">
    <property type="protein sequence ID" value="AFZ05856.1"/>
    <property type="molecule type" value="Genomic_DNA"/>
</dbReference>
<evidence type="ECO:0000313" key="6">
    <source>
        <dbReference type="EMBL" id="AFZ05856.1"/>
    </source>
</evidence>
<feature type="compositionally biased region" description="Basic and acidic residues" evidence="4">
    <location>
        <begin position="111"/>
        <end position="144"/>
    </location>
</feature>